<protein>
    <submittedName>
        <fullName evidence="1">Uncharacterized protein</fullName>
    </submittedName>
</protein>
<dbReference type="OrthoDB" id="2378114at2759"/>
<evidence type="ECO:0000313" key="2">
    <source>
        <dbReference type="Proteomes" id="UP000014254"/>
    </source>
</evidence>
<name>S2K075_MUCC1</name>
<dbReference type="InParanoid" id="S2K075"/>
<dbReference type="eggNOG" id="ENOG502TANA">
    <property type="taxonomic scope" value="Eukaryota"/>
</dbReference>
<dbReference type="OMA" id="IQICRID"/>
<organism evidence="1 2">
    <name type="scientific">Mucor circinelloides f. circinelloides (strain 1006PhL)</name>
    <name type="common">Mucormycosis agent</name>
    <name type="synonym">Calyptromyces circinelloides</name>
    <dbReference type="NCBI Taxonomy" id="1220926"/>
    <lineage>
        <taxon>Eukaryota</taxon>
        <taxon>Fungi</taxon>
        <taxon>Fungi incertae sedis</taxon>
        <taxon>Mucoromycota</taxon>
        <taxon>Mucoromycotina</taxon>
        <taxon>Mucoromycetes</taxon>
        <taxon>Mucorales</taxon>
        <taxon>Mucorineae</taxon>
        <taxon>Mucoraceae</taxon>
        <taxon>Mucor</taxon>
    </lineage>
</organism>
<proteinExistence type="predicted"/>
<dbReference type="AlphaFoldDB" id="S2K075"/>
<sequence length="184" mass="21172">MSVSVEPWALVITKDVESIKGGLSKRFYQKPDDRMWFDSIQICRIDAVDQLRTNLCSLHVPAQEQKNDILDIVEYEKQGQSPIMVVVIDFFSYLAVDPTQNGMQHLTTSFNELSNLLACLLESSIYLSTRNDGVKMNHFVQLFLTDSSPPKVNETMNDFQQSYTAKLYQILNYYLDHVYISNTI</sequence>
<evidence type="ECO:0000313" key="1">
    <source>
        <dbReference type="EMBL" id="EPB88538.1"/>
    </source>
</evidence>
<dbReference type="VEuPathDB" id="FungiDB:HMPREF1544_04651"/>
<dbReference type="Proteomes" id="UP000014254">
    <property type="component" value="Unassembled WGS sequence"/>
</dbReference>
<dbReference type="EMBL" id="KE123949">
    <property type="protein sequence ID" value="EPB88538.1"/>
    <property type="molecule type" value="Genomic_DNA"/>
</dbReference>
<keyword evidence="2" id="KW-1185">Reference proteome</keyword>
<gene>
    <name evidence="1" type="ORF">HMPREF1544_04651</name>
</gene>
<reference evidence="2" key="1">
    <citation type="submission" date="2013-05" db="EMBL/GenBank/DDBJ databases">
        <title>The Genome sequence of Mucor circinelloides f. circinelloides 1006PhL.</title>
        <authorList>
            <consortium name="The Broad Institute Genomics Platform"/>
            <person name="Cuomo C."/>
            <person name="Earl A."/>
            <person name="Findley K."/>
            <person name="Lee S.C."/>
            <person name="Walker B."/>
            <person name="Young S."/>
            <person name="Zeng Q."/>
            <person name="Gargeya S."/>
            <person name="Fitzgerald M."/>
            <person name="Haas B."/>
            <person name="Abouelleil A."/>
            <person name="Allen A.W."/>
            <person name="Alvarado L."/>
            <person name="Arachchi H.M."/>
            <person name="Berlin A.M."/>
            <person name="Chapman S.B."/>
            <person name="Gainer-Dewar J."/>
            <person name="Goldberg J."/>
            <person name="Griggs A."/>
            <person name="Gujja S."/>
            <person name="Hansen M."/>
            <person name="Howarth C."/>
            <person name="Imamovic A."/>
            <person name="Ireland A."/>
            <person name="Larimer J."/>
            <person name="McCowan C."/>
            <person name="Murphy C."/>
            <person name="Pearson M."/>
            <person name="Poon T.W."/>
            <person name="Priest M."/>
            <person name="Roberts A."/>
            <person name="Saif S."/>
            <person name="Shea T."/>
            <person name="Sisk P."/>
            <person name="Sykes S."/>
            <person name="Wortman J."/>
            <person name="Nusbaum C."/>
            <person name="Birren B."/>
        </authorList>
    </citation>
    <scope>NUCLEOTIDE SEQUENCE [LARGE SCALE GENOMIC DNA]</scope>
    <source>
        <strain evidence="2">1006PhL</strain>
    </source>
</reference>
<accession>S2K075</accession>